<proteinExistence type="predicted"/>
<evidence type="ECO:0000313" key="1">
    <source>
        <dbReference type="EMBL" id="CCG88707.1"/>
    </source>
</evidence>
<sequence>MRSKSQSENIPYEKGWGRRTANMPYQPGKSFSGHTPVIILVTGCIHAINWHIN</sequence>
<dbReference type="STRING" id="1161919.EPIR_3344"/>
<comment type="caution">
    <text evidence="1">The sequence shown here is derived from an EMBL/GenBank/DDBJ whole genome shotgun (WGS) entry which is preliminary data.</text>
</comment>
<organism evidence="1 2">
    <name type="scientific">Erwinia piriflorinigrans CFBP 5888</name>
    <dbReference type="NCBI Taxonomy" id="1161919"/>
    <lineage>
        <taxon>Bacteria</taxon>
        <taxon>Pseudomonadati</taxon>
        <taxon>Pseudomonadota</taxon>
        <taxon>Gammaproteobacteria</taxon>
        <taxon>Enterobacterales</taxon>
        <taxon>Erwiniaceae</taxon>
        <taxon>Erwinia</taxon>
    </lineage>
</organism>
<evidence type="ECO:0000313" key="2">
    <source>
        <dbReference type="Proteomes" id="UP000018217"/>
    </source>
</evidence>
<dbReference type="Proteomes" id="UP000018217">
    <property type="component" value="Unassembled WGS sequence"/>
</dbReference>
<keyword evidence="2" id="KW-1185">Reference proteome</keyword>
<accession>V5ZCE4</accession>
<name>V5ZCE4_9GAMM</name>
<dbReference type="EMBL" id="CAHS01000021">
    <property type="protein sequence ID" value="CCG88707.1"/>
    <property type="molecule type" value="Genomic_DNA"/>
</dbReference>
<gene>
    <name evidence="1" type="ORF">EPIR_3344</name>
</gene>
<protein>
    <submittedName>
        <fullName evidence="1">Uncharacterized protein</fullName>
    </submittedName>
</protein>
<reference evidence="1 2" key="1">
    <citation type="journal article" date="2013" name="Syst. Appl. Microbiol.">
        <title>Phylogenetic position and virulence apparatus of the pear flower necrosis pathogen Erwinia piriflorinigrans CFBP 5888T as assessed by comparative genomics.</title>
        <authorList>
            <person name="Smits T.H."/>
            <person name="Rezzonico F."/>
            <person name="Lopez M.M."/>
            <person name="Blom J."/>
            <person name="Goesmann A."/>
            <person name="Frey J.E."/>
            <person name="Duffy B."/>
        </authorList>
    </citation>
    <scope>NUCLEOTIDE SEQUENCE [LARGE SCALE GENOMIC DNA]</scope>
    <source>
        <strain evidence="2">CFBP5888</strain>
    </source>
</reference>
<dbReference type="AlphaFoldDB" id="V5ZCE4"/>